<protein>
    <submittedName>
        <fullName evidence="2">Uncharacterized protein</fullName>
    </submittedName>
</protein>
<dbReference type="EMBL" id="ML211292">
    <property type="protein sequence ID" value="TFK84809.1"/>
    <property type="molecule type" value="Genomic_DNA"/>
</dbReference>
<reference evidence="2 3" key="1">
    <citation type="journal article" date="2019" name="Nat. Ecol. Evol.">
        <title>Megaphylogeny resolves global patterns of mushroom evolution.</title>
        <authorList>
            <person name="Varga T."/>
            <person name="Krizsan K."/>
            <person name="Foldi C."/>
            <person name="Dima B."/>
            <person name="Sanchez-Garcia M."/>
            <person name="Sanchez-Ramirez S."/>
            <person name="Szollosi G.J."/>
            <person name="Szarkandi J.G."/>
            <person name="Papp V."/>
            <person name="Albert L."/>
            <person name="Andreopoulos W."/>
            <person name="Angelini C."/>
            <person name="Antonin V."/>
            <person name="Barry K.W."/>
            <person name="Bougher N.L."/>
            <person name="Buchanan P."/>
            <person name="Buyck B."/>
            <person name="Bense V."/>
            <person name="Catcheside P."/>
            <person name="Chovatia M."/>
            <person name="Cooper J."/>
            <person name="Damon W."/>
            <person name="Desjardin D."/>
            <person name="Finy P."/>
            <person name="Geml J."/>
            <person name="Haridas S."/>
            <person name="Hughes K."/>
            <person name="Justo A."/>
            <person name="Karasinski D."/>
            <person name="Kautmanova I."/>
            <person name="Kiss B."/>
            <person name="Kocsube S."/>
            <person name="Kotiranta H."/>
            <person name="LaButti K.M."/>
            <person name="Lechner B.E."/>
            <person name="Liimatainen K."/>
            <person name="Lipzen A."/>
            <person name="Lukacs Z."/>
            <person name="Mihaltcheva S."/>
            <person name="Morgado L.N."/>
            <person name="Niskanen T."/>
            <person name="Noordeloos M.E."/>
            <person name="Ohm R.A."/>
            <person name="Ortiz-Santana B."/>
            <person name="Ovrebo C."/>
            <person name="Racz N."/>
            <person name="Riley R."/>
            <person name="Savchenko A."/>
            <person name="Shiryaev A."/>
            <person name="Soop K."/>
            <person name="Spirin V."/>
            <person name="Szebenyi C."/>
            <person name="Tomsovsky M."/>
            <person name="Tulloss R.E."/>
            <person name="Uehling J."/>
            <person name="Grigoriev I.V."/>
            <person name="Vagvolgyi C."/>
            <person name="Papp T."/>
            <person name="Martin F.M."/>
            <person name="Miettinen O."/>
            <person name="Hibbett D.S."/>
            <person name="Nagy L.G."/>
        </authorList>
    </citation>
    <scope>NUCLEOTIDE SEQUENCE [LARGE SCALE GENOMIC DNA]</scope>
    <source>
        <strain evidence="2 3">HHB13444</strain>
    </source>
</reference>
<organism evidence="2 3">
    <name type="scientific">Polyporus arcularius HHB13444</name>
    <dbReference type="NCBI Taxonomy" id="1314778"/>
    <lineage>
        <taxon>Eukaryota</taxon>
        <taxon>Fungi</taxon>
        <taxon>Dikarya</taxon>
        <taxon>Basidiomycota</taxon>
        <taxon>Agaricomycotina</taxon>
        <taxon>Agaricomycetes</taxon>
        <taxon>Polyporales</taxon>
        <taxon>Polyporaceae</taxon>
        <taxon>Polyporus</taxon>
    </lineage>
</organism>
<keyword evidence="1" id="KW-1133">Transmembrane helix</keyword>
<keyword evidence="3" id="KW-1185">Reference proteome</keyword>
<sequence length="177" mass="19381">MNTPVSTMSICRLHTTVAGPFRRERLRSLVLWTTRATTLLGEAIVLAITIVKLRRGPLTCRDPTQRRSIAEVVLTNGVLCFSIPLFLNTLIVSLTIAGYDDGSSTSLIMGQCIVPFRDAITSILISRFLLDLGSLSIQVNHVRGQDDSLEERFPSQLSYVVFASPGCDVSAGTVRIE</sequence>
<feature type="transmembrane region" description="Helical" evidence="1">
    <location>
        <begin position="29"/>
        <end position="51"/>
    </location>
</feature>
<evidence type="ECO:0000256" key="1">
    <source>
        <dbReference type="SAM" id="Phobius"/>
    </source>
</evidence>
<evidence type="ECO:0000313" key="3">
    <source>
        <dbReference type="Proteomes" id="UP000308197"/>
    </source>
</evidence>
<accession>A0A5C3P765</accession>
<feature type="transmembrane region" description="Helical" evidence="1">
    <location>
        <begin position="72"/>
        <end position="96"/>
    </location>
</feature>
<dbReference type="AlphaFoldDB" id="A0A5C3P765"/>
<evidence type="ECO:0000313" key="2">
    <source>
        <dbReference type="EMBL" id="TFK84809.1"/>
    </source>
</evidence>
<gene>
    <name evidence="2" type="ORF">K466DRAFT_212854</name>
</gene>
<keyword evidence="1" id="KW-0472">Membrane</keyword>
<dbReference type="Proteomes" id="UP000308197">
    <property type="component" value="Unassembled WGS sequence"/>
</dbReference>
<keyword evidence="1" id="KW-0812">Transmembrane</keyword>
<proteinExistence type="predicted"/>
<dbReference type="InParanoid" id="A0A5C3P765"/>
<name>A0A5C3P765_9APHY</name>